<evidence type="ECO:0000256" key="7">
    <source>
        <dbReference type="SAM" id="MobiDB-lite"/>
    </source>
</evidence>
<keyword evidence="8" id="KW-0812">Transmembrane</keyword>
<feature type="signal peptide" evidence="9">
    <location>
        <begin position="1"/>
        <end position="24"/>
    </location>
</feature>
<keyword evidence="2 9" id="KW-0732">Signal</keyword>
<keyword evidence="3" id="KW-0677">Repeat</keyword>
<evidence type="ECO:0000256" key="3">
    <source>
        <dbReference type="ARBA" id="ARBA00022737"/>
    </source>
</evidence>
<dbReference type="InterPro" id="IPR003598">
    <property type="entry name" value="Ig_sub2"/>
</dbReference>
<dbReference type="GO" id="GO:0016020">
    <property type="term" value="C:membrane"/>
    <property type="evidence" value="ECO:0007669"/>
    <property type="project" value="UniProtKB-SubCell"/>
</dbReference>
<evidence type="ECO:0000256" key="8">
    <source>
        <dbReference type="SAM" id="Phobius"/>
    </source>
</evidence>
<dbReference type="RefSeq" id="XP_031572398.1">
    <property type="nucleotide sequence ID" value="XM_031716538.1"/>
</dbReference>
<evidence type="ECO:0000259" key="10">
    <source>
        <dbReference type="PROSITE" id="PS50835"/>
    </source>
</evidence>
<keyword evidence="4 8" id="KW-0472">Membrane</keyword>
<dbReference type="InterPro" id="IPR051427">
    <property type="entry name" value="Nectin/Nectin-like"/>
</dbReference>
<sequence>MAIKSMLLLLVLVVICAELPRSYSFKFTKWPNNPLVVYYYKNKTNVELRWEWNLEGGIFFFLKIERYRKDNPLGTETQIAKYYSSGTTNVEETKYGLSVQNRAIGSVVFTIKEITNQGINEGKENGEKSRVDVMEANKEYIYSIEVDEQTSGKAFTNSVALKMLKTPVITTYPNNQTVTGGDVTFECVADGKPKPTITWDKIGSSQALSQGSPLTLKNFEASNIGVYRCTAKSNGIAETANATGFVQFSTCGPGCDKEELAIEFTDLTYNNEYDNPSFKKYKELKNKIETECLTAYALKGKTIHKCEVVRYRKGSVVAVLELGYPTNTLDPKEPLLQAINDGNFAGYKVITKFVSPTSPPTEKPSPTAPTTPTASSNTPPASGARTNESGLSKGAIIALVVVFSIIFIVIIVVLIVCMLKKKKPSDTRNKPYKEDGRTYDKSSTTVPLKSQPFDPMYDDPNENRKEVVYADLTFQDRYPNGGGPPPQYTPSNYAEVKPNQPDDSQVEWDKSVKDEMWI</sequence>
<keyword evidence="11" id="KW-1185">Reference proteome</keyword>
<protein>
    <submittedName>
        <fullName evidence="12">Uncharacterized protein LOC116306472 isoform X1</fullName>
    </submittedName>
</protein>
<dbReference type="PANTHER" id="PTHR23277:SF108">
    <property type="entry name" value="FASCICLIN-3"/>
    <property type="match status" value="1"/>
</dbReference>
<dbReference type="AlphaFoldDB" id="A0A6P8J2W0"/>
<feature type="chain" id="PRO_5028021640" evidence="9">
    <location>
        <begin position="25"/>
        <end position="518"/>
    </location>
</feature>
<organism evidence="11 12">
    <name type="scientific">Actinia tenebrosa</name>
    <name type="common">Australian red waratah sea anemone</name>
    <dbReference type="NCBI Taxonomy" id="6105"/>
    <lineage>
        <taxon>Eukaryota</taxon>
        <taxon>Metazoa</taxon>
        <taxon>Cnidaria</taxon>
        <taxon>Anthozoa</taxon>
        <taxon>Hexacorallia</taxon>
        <taxon>Actiniaria</taxon>
        <taxon>Actiniidae</taxon>
        <taxon>Actinia</taxon>
    </lineage>
</organism>
<dbReference type="InterPro" id="IPR003599">
    <property type="entry name" value="Ig_sub"/>
</dbReference>
<dbReference type="GeneID" id="116306472"/>
<dbReference type="SMART" id="SM00408">
    <property type="entry name" value="IGc2"/>
    <property type="match status" value="1"/>
</dbReference>
<feature type="compositionally biased region" description="Pro residues" evidence="7">
    <location>
        <begin position="357"/>
        <end position="369"/>
    </location>
</feature>
<feature type="compositionally biased region" description="Basic and acidic residues" evidence="7">
    <location>
        <begin position="507"/>
        <end position="518"/>
    </location>
</feature>
<dbReference type="GO" id="GO:0005912">
    <property type="term" value="C:adherens junction"/>
    <property type="evidence" value="ECO:0007669"/>
    <property type="project" value="TreeGrafter"/>
</dbReference>
<dbReference type="KEGG" id="aten:116306472"/>
<dbReference type="SUPFAM" id="SSF48726">
    <property type="entry name" value="Immunoglobulin"/>
    <property type="match status" value="1"/>
</dbReference>
<gene>
    <name evidence="12" type="primary">LOC116306472</name>
</gene>
<feature type="compositionally biased region" description="Basic and acidic residues" evidence="7">
    <location>
        <begin position="424"/>
        <end position="440"/>
    </location>
</feature>
<feature type="region of interest" description="Disordered" evidence="7">
    <location>
        <begin position="355"/>
        <end position="387"/>
    </location>
</feature>
<dbReference type="GO" id="GO:0007157">
    <property type="term" value="P:heterophilic cell-cell adhesion via plasma membrane cell adhesion molecules"/>
    <property type="evidence" value="ECO:0007669"/>
    <property type="project" value="TreeGrafter"/>
</dbReference>
<feature type="transmembrane region" description="Helical" evidence="8">
    <location>
        <begin position="395"/>
        <end position="419"/>
    </location>
</feature>
<dbReference type="InParanoid" id="A0A6P8J2W0"/>
<evidence type="ECO:0000256" key="4">
    <source>
        <dbReference type="ARBA" id="ARBA00023136"/>
    </source>
</evidence>
<comment type="subcellular location">
    <subcellularLocation>
        <location evidence="1">Membrane</location>
    </subcellularLocation>
</comment>
<dbReference type="InterPro" id="IPR036179">
    <property type="entry name" value="Ig-like_dom_sf"/>
</dbReference>
<feature type="region of interest" description="Disordered" evidence="7">
    <location>
        <begin position="424"/>
        <end position="462"/>
    </location>
</feature>
<evidence type="ECO:0000256" key="9">
    <source>
        <dbReference type="SAM" id="SignalP"/>
    </source>
</evidence>
<dbReference type="Proteomes" id="UP000515163">
    <property type="component" value="Unplaced"/>
</dbReference>
<dbReference type="Gene3D" id="2.60.40.10">
    <property type="entry name" value="Immunoglobulins"/>
    <property type="match status" value="1"/>
</dbReference>
<dbReference type="PROSITE" id="PS50835">
    <property type="entry name" value="IG_LIKE"/>
    <property type="match status" value="1"/>
</dbReference>
<evidence type="ECO:0000256" key="5">
    <source>
        <dbReference type="ARBA" id="ARBA00023157"/>
    </source>
</evidence>
<dbReference type="InterPro" id="IPR007110">
    <property type="entry name" value="Ig-like_dom"/>
</dbReference>
<feature type="compositionally biased region" description="Low complexity" evidence="7">
    <location>
        <begin position="370"/>
        <end position="382"/>
    </location>
</feature>
<proteinExistence type="predicted"/>
<dbReference type="OrthoDB" id="5968732at2759"/>
<feature type="region of interest" description="Disordered" evidence="7">
    <location>
        <begin position="474"/>
        <end position="518"/>
    </location>
</feature>
<evidence type="ECO:0000256" key="6">
    <source>
        <dbReference type="ARBA" id="ARBA00023180"/>
    </source>
</evidence>
<keyword evidence="6" id="KW-0325">Glycoprotein</keyword>
<evidence type="ECO:0000256" key="2">
    <source>
        <dbReference type="ARBA" id="ARBA00022729"/>
    </source>
</evidence>
<dbReference type="PANTHER" id="PTHR23277">
    <property type="entry name" value="NECTIN-RELATED"/>
    <property type="match status" value="1"/>
</dbReference>
<dbReference type="Pfam" id="PF13927">
    <property type="entry name" value="Ig_3"/>
    <property type="match status" value="1"/>
</dbReference>
<dbReference type="SMART" id="SM00409">
    <property type="entry name" value="IG"/>
    <property type="match status" value="1"/>
</dbReference>
<name>A0A6P8J2W0_ACTTE</name>
<accession>A0A6P8J2W0</accession>
<reference evidence="12" key="1">
    <citation type="submission" date="2025-08" db="UniProtKB">
        <authorList>
            <consortium name="RefSeq"/>
        </authorList>
    </citation>
    <scope>IDENTIFICATION</scope>
    <source>
        <tissue evidence="12">Tentacle</tissue>
    </source>
</reference>
<keyword evidence="8" id="KW-1133">Transmembrane helix</keyword>
<evidence type="ECO:0000256" key="1">
    <source>
        <dbReference type="ARBA" id="ARBA00004370"/>
    </source>
</evidence>
<keyword evidence="5" id="KW-1015">Disulfide bond</keyword>
<feature type="domain" description="Ig-like" evidence="10">
    <location>
        <begin position="167"/>
        <end position="243"/>
    </location>
</feature>
<evidence type="ECO:0000313" key="11">
    <source>
        <dbReference type="Proteomes" id="UP000515163"/>
    </source>
</evidence>
<dbReference type="GO" id="GO:0007156">
    <property type="term" value="P:homophilic cell adhesion via plasma membrane adhesion molecules"/>
    <property type="evidence" value="ECO:0007669"/>
    <property type="project" value="TreeGrafter"/>
</dbReference>
<evidence type="ECO:0000313" key="12">
    <source>
        <dbReference type="RefSeq" id="XP_031572398.1"/>
    </source>
</evidence>
<dbReference type="InterPro" id="IPR013783">
    <property type="entry name" value="Ig-like_fold"/>
</dbReference>